<reference evidence="8" key="3">
    <citation type="submission" date="2025-05" db="UniProtKB">
        <authorList>
            <consortium name="EnsemblMetazoa"/>
        </authorList>
    </citation>
    <scope>IDENTIFICATION</scope>
</reference>
<dbReference type="CDD" id="cd17347">
    <property type="entry name" value="MFS_SLC15A1_2_like"/>
    <property type="match status" value="1"/>
</dbReference>
<dbReference type="GO" id="GO:0016020">
    <property type="term" value="C:membrane"/>
    <property type="evidence" value="ECO:0007669"/>
    <property type="project" value="UniProtKB-SubCell"/>
</dbReference>
<feature type="transmembrane region" description="Helical" evidence="7">
    <location>
        <begin position="475"/>
        <end position="493"/>
    </location>
</feature>
<dbReference type="InterPro" id="IPR000109">
    <property type="entry name" value="POT_fam"/>
</dbReference>
<evidence type="ECO:0000256" key="6">
    <source>
        <dbReference type="ARBA" id="ARBA00023136"/>
    </source>
</evidence>
<dbReference type="Proteomes" id="UP001652680">
    <property type="component" value="Unassembled WGS sequence"/>
</dbReference>
<dbReference type="GeneID" id="108042037"/>
<feature type="transmembrane region" description="Helical" evidence="7">
    <location>
        <begin position="109"/>
        <end position="129"/>
    </location>
</feature>
<gene>
    <name evidence="10" type="primary">LOC108042037</name>
    <name evidence="8" type="synonym">108042037</name>
</gene>
<keyword evidence="9" id="KW-1185">Reference proteome</keyword>
<dbReference type="SUPFAM" id="SSF103473">
    <property type="entry name" value="MFS general substrate transporter"/>
    <property type="match status" value="2"/>
</dbReference>
<dbReference type="InterPro" id="IPR036259">
    <property type="entry name" value="MFS_trans_sf"/>
</dbReference>
<feature type="transmembrane region" description="Helical" evidence="7">
    <location>
        <begin position="161"/>
        <end position="183"/>
    </location>
</feature>
<feature type="transmembrane region" description="Helical" evidence="7">
    <location>
        <begin position="242"/>
        <end position="262"/>
    </location>
</feature>
<accession>A0A6P4EC46</accession>
<evidence type="ECO:0000256" key="2">
    <source>
        <dbReference type="ARBA" id="ARBA00005982"/>
    </source>
</evidence>
<dbReference type="Pfam" id="PF00854">
    <property type="entry name" value="PTR2"/>
    <property type="match status" value="1"/>
</dbReference>
<dbReference type="FunFam" id="1.20.1250.20:FF:000924">
    <property type="entry name" value="peptide transporter family 1"/>
    <property type="match status" value="1"/>
</dbReference>
<dbReference type="RefSeq" id="XP_016975635.1">
    <property type="nucleotide sequence ID" value="XM_017120146.1"/>
</dbReference>
<proteinExistence type="inferred from homology"/>
<feature type="transmembrane region" description="Helical" evidence="7">
    <location>
        <begin position="444"/>
        <end position="463"/>
    </location>
</feature>
<keyword evidence="5 7" id="KW-1133">Transmembrane helix</keyword>
<dbReference type="PROSITE" id="PS01022">
    <property type="entry name" value="PTR2_1"/>
    <property type="match status" value="1"/>
</dbReference>
<comment type="subcellular location">
    <subcellularLocation>
        <location evidence="1">Membrane</location>
        <topology evidence="1">Multi-pass membrane protein</topology>
    </subcellularLocation>
</comment>
<name>A0A6P4EC46_DRORH</name>
<feature type="transmembrane region" description="Helical" evidence="7">
    <location>
        <begin position="505"/>
        <end position="524"/>
    </location>
</feature>
<evidence type="ECO:0000256" key="3">
    <source>
        <dbReference type="ARBA" id="ARBA00022692"/>
    </source>
</evidence>
<dbReference type="InterPro" id="IPR018456">
    <property type="entry name" value="PTR2_symporter_CS"/>
</dbReference>
<keyword evidence="3 7" id="KW-0812">Transmembrane</keyword>
<dbReference type="PANTHER" id="PTHR11654">
    <property type="entry name" value="OLIGOPEPTIDE TRANSPORTER-RELATED"/>
    <property type="match status" value="1"/>
</dbReference>
<feature type="transmembrane region" description="Helical" evidence="7">
    <location>
        <begin position="204"/>
        <end position="222"/>
    </location>
</feature>
<dbReference type="GO" id="GO:0022857">
    <property type="term" value="F:transmembrane transporter activity"/>
    <property type="evidence" value="ECO:0007669"/>
    <property type="project" value="InterPro"/>
</dbReference>
<protein>
    <submittedName>
        <fullName evidence="10">Peptide transporter family 1</fullName>
    </submittedName>
</protein>
<evidence type="ECO:0000256" key="1">
    <source>
        <dbReference type="ARBA" id="ARBA00004141"/>
    </source>
</evidence>
<dbReference type="Gene3D" id="1.20.1250.20">
    <property type="entry name" value="MFS general substrate transporter like domains"/>
    <property type="match status" value="1"/>
</dbReference>
<reference evidence="9" key="1">
    <citation type="journal article" date="2021" name="Elife">
        <title>Highly contiguous assemblies of 101 drosophilid genomes.</title>
        <authorList>
            <person name="Kim B.Y."/>
            <person name="Wang J.R."/>
            <person name="Miller D.E."/>
            <person name="Barmina O."/>
            <person name="Delaney E."/>
            <person name="Thompson A."/>
            <person name="Comeault A.A."/>
            <person name="Peede D."/>
            <person name="D'Agostino E.R."/>
            <person name="Pelaez J."/>
            <person name="Aguilar J.M."/>
            <person name="Haji D."/>
            <person name="Matsunaga T."/>
            <person name="Armstrong E.E."/>
            <person name="Zych M."/>
            <person name="Ogawa Y."/>
            <person name="Stamenkovic-Radak M."/>
            <person name="Jelic M."/>
            <person name="Veselinovic M.S."/>
            <person name="Tanaskovic M."/>
            <person name="Eric P."/>
            <person name="Gao J.J."/>
            <person name="Katoh T.K."/>
            <person name="Toda M.J."/>
            <person name="Watabe H."/>
            <person name="Watada M."/>
            <person name="Davis J.S."/>
            <person name="Moyle L.C."/>
            <person name="Manoli G."/>
            <person name="Bertolini E."/>
            <person name="Kostal V."/>
            <person name="Hawley R.S."/>
            <person name="Takahashi A."/>
            <person name="Jones C.D."/>
            <person name="Price D.K."/>
            <person name="Whiteman N."/>
            <person name="Kopp A."/>
            <person name="Matute D.R."/>
            <person name="Petrov D.A."/>
        </authorList>
    </citation>
    <scope>NUCLEOTIDE SEQUENCE [LARGE SCALE GENOMIC DNA]</scope>
</reference>
<evidence type="ECO:0000256" key="4">
    <source>
        <dbReference type="ARBA" id="ARBA00022856"/>
    </source>
</evidence>
<feature type="transmembrane region" description="Helical" evidence="7">
    <location>
        <begin position="136"/>
        <end position="155"/>
    </location>
</feature>
<evidence type="ECO:0000256" key="7">
    <source>
        <dbReference type="SAM" id="Phobius"/>
    </source>
</evidence>
<evidence type="ECO:0000313" key="10">
    <source>
        <dbReference type="RefSeq" id="XP_016975635.1"/>
    </source>
</evidence>
<dbReference type="EnsemblMetazoa" id="XM_017120146.2">
    <property type="protein sequence ID" value="XP_016975635.1"/>
    <property type="gene ID" value="LOC108042037"/>
</dbReference>
<keyword evidence="4" id="KW-0813">Transport</keyword>
<sequence length="558" mass="62854">MFRATEIGSEETLPALAELTQVGYDAETRDIEWGGWRAERAQLKRPHRSSLPNYGFAPPPIRMEYRYPRAVFFVLATKFFEAFAANGIRTVLALYLRDDLNFTESFSTVVLHIFNFFGQFCPIIGAILADSYMGNVRTISGFSFIYAFGWLLLTLTSLPAMGLPMVLLVSIALLFIAVGNGSIRACITSLGALQFKLPEQSVHLAEYFSFYYFVYYFGIFLSKILPPLVRANTQCFDKAECYPAVFGTLGCAFLVAWFIFLVGKCFYKSEKLAADNILFKFCGCIKTALVQKWRRRKSSKRSSYWLHNAVGAYDEGFVNDVSRVLRISKLFIPLPFYFALLAQQDSSWTFQATQMNTTILGVTIQPDQAKAVGPIFLFMLIPLWQYITVPLLRRYFNWELQPLHSVTVGGVCSAGAFFCAGALQERIKNSPLQTVNIAWQLPQFLLLMMGELLLSIPGLQFAFTQAPTSMKSVVTAAWFLNNAFGNLIVVLVTELGMMSSQMAEYFFYAVVMLVCIILYALLAFDYTLQERKGGLYVRGLDSDLDDQDVPSTSRSDSI</sequence>
<dbReference type="AlphaFoldDB" id="A0A6P4EC46"/>
<keyword evidence="4" id="KW-0571">Peptide transport</keyword>
<keyword evidence="4" id="KW-0653">Protein transport</keyword>
<evidence type="ECO:0000313" key="8">
    <source>
        <dbReference type="EnsemblMetazoa" id="XP_016975635.1"/>
    </source>
</evidence>
<comment type="similarity">
    <text evidence="2">Belongs to the major facilitator superfamily. Proton-dependent oligopeptide transporter (POT/PTR) (TC 2.A.17) family.</text>
</comment>
<dbReference type="GO" id="GO:0006857">
    <property type="term" value="P:oligopeptide transport"/>
    <property type="evidence" value="ECO:0007669"/>
    <property type="project" value="InterPro"/>
</dbReference>
<evidence type="ECO:0000256" key="5">
    <source>
        <dbReference type="ARBA" id="ARBA00022989"/>
    </source>
</evidence>
<feature type="transmembrane region" description="Helical" evidence="7">
    <location>
        <begin position="70"/>
        <end position="89"/>
    </location>
</feature>
<feature type="transmembrane region" description="Helical" evidence="7">
    <location>
        <begin position="375"/>
        <end position="396"/>
    </location>
</feature>
<evidence type="ECO:0000313" key="9">
    <source>
        <dbReference type="Proteomes" id="UP001652680"/>
    </source>
</evidence>
<feature type="transmembrane region" description="Helical" evidence="7">
    <location>
        <begin position="402"/>
        <end position="423"/>
    </location>
</feature>
<dbReference type="OrthoDB" id="8904098at2759"/>
<keyword evidence="6 7" id="KW-0472">Membrane</keyword>
<organism evidence="10">
    <name type="scientific">Drosophila rhopaloa</name>
    <name type="common">Fruit fly</name>
    <dbReference type="NCBI Taxonomy" id="1041015"/>
    <lineage>
        <taxon>Eukaryota</taxon>
        <taxon>Metazoa</taxon>
        <taxon>Ecdysozoa</taxon>
        <taxon>Arthropoda</taxon>
        <taxon>Hexapoda</taxon>
        <taxon>Insecta</taxon>
        <taxon>Pterygota</taxon>
        <taxon>Neoptera</taxon>
        <taxon>Endopterygota</taxon>
        <taxon>Diptera</taxon>
        <taxon>Brachycera</taxon>
        <taxon>Muscomorpha</taxon>
        <taxon>Ephydroidea</taxon>
        <taxon>Drosophilidae</taxon>
        <taxon>Drosophila</taxon>
        <taxon>Sophophora</taxon>
    </lineage>
</organism>
<reference evidence="10" key="2">
    <citation type="submission" date="2025-04" db="UniProtKB">
        <authorList>
            <consortium name="RefSeq"/>
        </authorList>
    </citation>
    <scope>IDENTIFICATION</scope>
</reference>